<dbReference type="Proteomes" id="UP000824533">
    <property type="component" value="Linkage Group LG22"/>
</dbReference>
<evidence type="ECO:0000313" key="1">
    <source>
        <dbReference type="EMBL" id="KAJ0172417.1"/>
    </source>
</evidence>
<proteinExistence type="predicted"/>
<organism evidence="1 2">
    <name type="scientific">Dendrolimus kikuchii</name>
    <dbReference type="NCBI Taxonomy" id="765133"/>
    <lineage>
        <taxon>Eukaryota</taxon>
        <taxon>Metazoa</taxon>
        <taxon>Ecdysozoa</taxon>
        <taxon>Arthropoda</taxon>
        <taxon>Hexapoda</taxon>
        <taxon>Insecta</taxon>
        <taxon>Pterygota</taxon>
        <taxon>Neoptera</taxon>
        <taxon>Endopterygota</taxon>
        <taxon>Lepidoptera</taxon>
        <taxon>Glossata</taxon>
        <taxon>Ditrysia</taxon>
        <taxon>Bombycoidea</taxon>
        <taxon>Lasiocampidae</taxon>
        <taxon>Dendrolimus</taxon>
    </lineage>
</organism>
<dbReference type="EMBL" id="CM034408">
    <property type="protein sequence ID" value="KAJ0172417.1"/>
    <property type="molecule type" value="Genomic_DNA"/>
</dbReference>
<protein>
    <submittedName>
        <fullName evidence="1">Uncharacterized protein</fullName>
    </submittedName>
</protein>
<evidence type="ECO:0000313" key="2">
    <source>
        <dbReference type="Proteomes" id="UP000824533"/>
    </source>
</evidence>
<keyword evidence="2" id="KW-1185">Reference proteome</keyword>
<comment type="caution">
    <text evidence="1">The sequence shown here is derived from an EMBL/GenBank/DDBJ whole genome shotgun (WGS) entry which is preliminary data.</text>
</comment>
<gene>
    <name evidence="1" type="ORF">K1T71_012390</name>
</gene>
<accession>A0ACC1CLQ0</accession>
<reference evidence="1 2" key="1">
    <citation type="journal article" date="2021" name="Front. Genet.">
        <title>Chromosome-Level Genome Assembly Reveals Significant Gene Expansion in the Toll and IMD Signaling Pathways of Dendrolimus kikuchii.</title>
        <authorList>
            <person name="Zhou J."/>
            <person name="Wu P."/>
            <person name="Xiong Z."/>
            <person name="Liu N."/>
            <person name="Zhao N."/>
            <person name="Ji M."/>
            <person name="Qiu Y."/>
            <person name="Yang B."/>
        </authorList>
    </citation>
    <scope>NUCLEOTIDE SEQUENCE [LARGE SCALE GENOMIC DNA]</scope>
    <source>
        <strain evidence="1">Ann1</strain>
    </source>
</reference>
<sequence>MIWLDLIKIVETVRDLGVCLNTQLTFRDHIINICKKAYRNLGFVLRRIEGINSIYVVKTLFNALVRTHLENNAIIWAPHETKYSFMLERIQNKFTRFLYLRLYGVYPFYPLMYPTLFILGMFGYNNLASRRKFALLSYLFKLLRGKLLNPGVLAEIKLNVPANFVLRRRQPPMFVVPYGRTNLLNKAPMTQALRTLNKICEQIDIFICTVTEFTRTSYYIICYND</sequence>
<name>A0ACC1CLQ0_9NEOP</name>